<protein>
    <submittedName>
        <fullName evidence="2">Condensation domain-containing protein</fullName>
    </submittedName>
</protein>
<dbReference type="RefSeq" id="WP_133608717.1">
    <property type="nucleotide sequence ID" value="NZ_SNXW01000005.1"/>
</dbReference>
<sequence length="477" mass="52938">MSTANPIPHLIPLNRSEHMYWAGEGYLGPINQPYILRFDQPLDEALVRQTLRELTSAFPRMRSAIVPTATTYKMRILDDDDGVAQLFDDCYRVEAGVDPASRDALEAFHGRFMNEPISLERGLPWRARFFPHPTQPALMFSVHHIIGDGRSMVQMLCAILGRLNGQPIVPCKLESPSMIPAVTPQKWWQWPGSIARWWRDTRAEQQAARGERVIMLEQGSSDRYTISTVRYHELPCPAAAMRTLAKAHGTTVNTLLMALVANTFLEIGHRDGPDQPGGLNSVAALRTSVDLRRYFPDGKGPEFGNFVSVFTVRARRQATLAAQISSLESQAKAALARFERRDFALPLSFYEILPWVGRTLYSHLIVQSRAKRSLPELSCHLSNLGSAEFINPKGATVRLAELWPATISTAFLLGALSLNGKQFFTVIHQNAEIPAASVDRFLATLDAQLRALMAQAHEASATQAAAPAPRDKVHASA</sequence>
<feature type="domain" description="Condensation" evidence="1">
    <location>
        <begin position="31"/>
        <end position="155"/>
    </location>
</feature>
<dbReference type="Proteomes" id="UP000294593">
    <property type="component" value="Unassembled WGS sequence"/>
</dbReference>
<accession>A0A4R6R9Y8</accession>
<keyword evidence="3" id="KW-1185">Reference proteome</keyword>
<dbReference type="Pfam" id="PF00668">
    <property type="entry name" value="Condensation"/>
    <property type="match status" value="1"/>
</dbReference>
<dbReference type="InterPro" id="IPR052058">
    <property type="entry name" value="Alcohol_O-acetyltransferase"/>
</dbReference>
<dbReference type="OrthoDB" id="9149884at2"/>
<dbReference type="PANTHER" id="PTHR28037">
    <property type="entry name" value="ALCOHOL O-ACETYLTRANSFERASE 1-RELATED"/>
    <property type="match status" value="1"/>
</dbReference>
<dbReference type="AlphaFoldDB" id="A0A4R6R9Y8"/>
<dbReference type="InterPro" id="IPR023213">
    <property type="entry name" value="CAT-like_dom_sf"/>
</dbReference>
<dbReference type="SUPFAM" id="SSF52777">
    <property type="entry name" value="CoA-dependent acyltransferases"/>
    <property type="match status" value="2"/>
</dbReference>
<dbReference type="Gene3D" id="3.30.559.10">
    <property type="entry name" value="Chloramphenicol acetyltransferase-like domain"/>
    <property type="match status" value="1"/>
</dbReference>
<evidence type="ECO:0000313" key="3">
    <source>
        <dbReference type="Proteomes" id="UP000294593"/>
    </source>
</evidence>
<comment type="caution">
    <text evidence="2">The sequence shown here is derived from an EMBL/GenBank/DDBJ whole genome shotgun (WGS) entry which is preliminary data.</text>
</comment>
<evidence type="ECO:0000259" key="1">
    <source>
        <dbReference type="Pfam" id="PF00668"/>
    </source>
</evidence>
<organism evidence="2 3">
    <name type="scientific">Aquabacterium commune</name>
    <dbReference type="NCBI Taxonomy" id="70586"/>
    <lineage>
        <taxon>Bacteria</taxon>
        <taxon>Pseudomonadati</taxon>
        <taxon>Pseudomonadota</taxon>
        <taxon>Betaproteobacteria</taxon>
        <taxon>Burkholderiales</taxon>
        <taxon>Aquabacterium</taxon>
    </lineage>
</organism>
<dbReference type="GO" id="GO:0003824">
    <property type="term" value="F:catalytic activity"/>
    <property type="evidence" value="ECO:0007669"/>
    <property type="project" value="InterPro"/>
</dbReference>
<dbReference type="EMBL" id="SNXW01000005">
    <property type="protein sequence ID" value="TDP82819.1"/>
    <property type="molecule type" value="Genomic_DNA"/>
</dbReference>
<proteinExistence type="predicted"/>
<reference evidence="2 3" key="1">
    <citation type="submission" date="2019-03" db="EMBL/GenBank/DDBJ databases">
        <title>Genomic Encyclopedia of Type Strains, Phase IV (KMG-IV): sequencing the most valuable type-strain genomes for metagenomic binning, comparative biology and taxonomic classification.</title>
        <authorList>
            <person name="Goeker M."/>
        </authorList>
    </citation>
    <scope>NUCLEOTIDE SEQUENCE [LARGE SCALE GENOMIC DNA]</scope>
    <source>
        <strain evidence="2 3">DSM 11901</strain>
    </source>
</reference>
<dbReference type="PANTHER" id="PTHR28037:SF1">
    <property type="entry name" value="ALCOHOL O-ACETYLTRANSFERASE 1-RELATED"/>
    <property type="match status" value="1"/>
</dbReference>
<name>A0A4R6R9Y8_9BURK</name>
<gene>
    <name evidence="2" type="ORF">EV672_1056</name>
</gene>
<evidence type="ECO:0000313" key="2">
    <source>
        <dbReference type="EMBL" id="TDP82819.1"/>
    </source>
</evidence>
<dbReference type="InterPro" id="IPR001242">
    <property type="entry name" value="Condensation_dom"/>
</dbReference>